<dbReference type="AlphaFoldDB" id="A0A8D8ZCU7"/>
<reference evidence="1" key="1">
    <citation type="submission" date="2021-05" db="EMBL/GenBank/DDBJ databases">
        <authorList>
            <person name="Alioto T."/>
            <person name="Alioto T."/>
            <person name="Gomez Garrido J."/>
        </authorList>
    </citation>
    <scope>NUCLEOTIDE SEQUENCE</scope>
</reference>
<sequence length="100" mass="11991">MFTSLSLLLTSSFENIHRYSNRFIIFHEGCSKVFLIRFILKPKLKFTKNKQTQIVHKSNRKYSKLYISTEKFSSFLENDESFRMFLPQATFISLKRNILK</sequence>
<proteinExistence type="predicted"/>
<protein>
    <submittedName>
        <fullName evidence="1">Uncharacterized protein</fullName>
    </submittedName>
</protein>
<dbReference type="EMBL" id="HBUF01000074">
    <property type="protein sequence ID" value="CAG6605623.1"/>
    <property type="molecule type" value="Transcribed_RNA"/>
</dbReference>
<evidence type="ECO:0000313" key="1">
    <source>
        <dbReference type="EMBL" id="CAG6745294.1"/>
    </source>
</evidence>
<name>A0A8D8ZCU7_9HEMI</name>
<dbReference type="EMBL" id="HBUF01489786">
    <property type="protein sequence ID" value="CAG6745294.1"/>
    <property type="molecule type" value="Transcribed_RNA"/>
</dbReference>
<organism evidence="1">
    <name type="scientific">Cacopsylla melanoneura</name>
    <dbReference type="NCBI Taxonomy" id="428564"/>
    <lineage>
        <taxon>Eukaryota</taxon>
        <taxon>Metazoa</taxon>
        <taxon>Ecdysozoa</taxon>
        <taxon>Arthropoda</taxon>
        <taxon>Hexapoda</taxon>
        <taxon>Insecta</taxon>
        <taxon>Pterygota</taxon>
        <taxon>Neoptera</taxon>
        <taxon>Paraneoptera</taxon>
        <taxon>Hemiptera</taxon>
        <taxon>Sternorrhyncha</taxon>
        <taxon>Psylloidea</taxon>
        <taxon>Psyllidae</taxon>
        <taxon>Psyllinae</taxon>
        <taxon>Cacopsylla</taxon>
    </lineage>
</organism>
<accession>A0A8D8ZCU7</accession>